<proteinExistence type="predicted"/>
<sequence>MDTHETLKQLKLGEDTRSALKSYAAQEGIFLKQLYRDAVSWFLASNDPEYLASPRDGVYISIWLPNPIVMEVKTRAEEDSQPQNRVIYTSLVKYLAKKSKKII</sequence>
<comment type="caution">
    <text evidence="1">The sequence shown here is derived from an EMBL/GenBank/DDBJ whole genome shotgun (WGS) entry which is preliminary data.</text>
</comment>
<dbReference type="AlphaFoldDB" id="A0A2G1VA89"/>
<name>A0A2G1VA89_9GAMM</name>
<dbReference type="OrthoDB" id="6638177at2"/>
<keyword evidence="2" id="KW-1185">Reference proteome</keyword>
<organism evidence="1 2">
    <name type="scientific">Marinobacter guineae</name>
    <dbReference type="NCBI Taxonomy" id="432303"/>
    <lineage>
        <taxon>Bacteria</taxon>
        <taxon>Pseudomonadati</taxon>
        <taxon>Pseudomonadota</taxon>
        <taxon>Gammaproteobacteria</taxon>
        <taxon>Pseudomonadales</taxon>
        <taxon>Marinobacteraceae</taxon>
        <taxon>Marinobacter</taxon>
    </lineage>
</organism>
<evidence type="ECO:0000313" key="2">
    <source>
        <dbReference type="Proteomes" id="UP000229044"/>
    </source>
</evidence>
<evidence type="ECO:0000313" key="1">
    <source>
        <dbReference type="EMBL" id="PHQ23612.1"/>
    </source>
</evidence>
<dbReference type="Proteomes" id="UP000229044">
    <property type="component" value="Unassembled WGS sequence"/>
</dbReference>
<reference evidence="1 2" key="1">
    <citation type="submission" date="2017-09" db="EMBL/GenBank/DDBJ databases">
        <title>The draft genome sequences of Marinobacter guineae M3B.</title>
        <authorList>
            <person name="Cao J."/>
        </authorList>
    </citation>
    <scope>NUCLEOTIDE SEQUENCE [LARGE SCALE GENOMIC DNA]</scope>
    <source>
        <strain evidence="1 2">M3B</strain>
    </source>
</reference>
<gene>
    <name evidence="1" type="ORF">CLH62_20235</name>
</gene>
<dbReference type="EMBL" id="NTFI01000013">
    <property type="protein sequence ID" value="PHQ23612.1"/>
    <property type="molecule type" value="Genomic_DNA"/>
</dbReference>
<accession>A0A2G1VA89</accession>
<protein>
    <submittedName>
        <fullName evidence="1">Uncharacterized protein</fullName>
    </submittedName>
</protein>
<dbReference type="RefSeq" id="WP_091643619.1">
    <property type="nucleotide sequence ID" value="NZ_KZ319345.1"/>
</dbReference>